<feature type="transmembrane region" description="Helical" evidence="1">
    <location>
        <begin position="251"/>
        <end position="272"/>
    </location>
</feature>
<dbReference type="EMBL" id="DAAMJU010000051">
    <property type="protein sequence ID" value="HAC6958632.1"/>
    <property type="molecule type" value="Genomic_DNA"/>
</dbReference>
<reference evidence="2" key="1">
    <citation type="journal article" date="2018" name="Genome Biol.">
        <title>SKESA: strategic k-mer extension for scrupulous assemblies.</title>
        <authorList>
            <person name="Souvorov A."/>
            <person name="Agarwala R."/>
            <person name="Lipman D.J."/>
        </authorList>
    </citation>
    <scope>NUCLEOTIDE SEQUENCE</scope>
    <source>
        <strain evidence="2">13-2002</strain>
    </source>
</reference>
<evidence type="ECO:0000313" key="2">
    <source>
        <dbReference type="EMBL" id="HAC6958632.1"/>
    </source>
</evidence>
<reference evidence="2" key="2">
    <citation type="submission" date="2018-07" db="EMBL/GenBank/DDBJ databases">
        <authorList>
            <consortium name="NCBI Pathogen Detection Project"/>
        </authorList>
    </citation>
    <scope>NUCLEOTIDE SEQUENCE</scope>
    <source>
        <strain evidence="2">13-2002</strain>
    </source>
</reference>
<gene>
    <name evidence="2" type="ORF">G0D52_20240</name>
</gene>
<name>A0A702PDA1_SALET</name>
<organism evidence="2">
    <name type="scientific">Salmonella enterica I</name>
    <dbReference type="NCBI Taxonomy" id="59201"/>
    <lineage>
        <taxon>Bacteria</taxon>
        <taxon>Pseudomonadati</taxon>
        <taxon>Pseudomonadota</taxon>
        <taxon>Gammaproteobacteria</taxon>
        <taxon>Enterobacterales</taxon>
        <taxon>Enterobacteriaceae</taxon>
        <taxon>Salmonella</taxon>
    </lineage>
</organism>
<keyword evidence="1" id="KW-0812">Transmembrane</keyword>
<keyword evidence="1" id="KW-0472">Membrane</keyword>
<accession>A0A702PDA1</accession>
<keyword evidence="1" id="KW-1133">Transmembrane helix</keyword>
<comment type="caution">
    <text evidence="2">The sequence shown here is derived from an EMBL/GenBank/DDBJ whole genome shotgun (WGS) entry which is preliminary data.</text>
</comment>
<sequence>MSSSELVRLAKRKENRKAIETAYANAAQSYLIHYSCESFYNNESGQSRRVTSIAVRNLASAQTHSWSIHKSAELQKKLENINDDLDSLEHHMLEDYFQFLRNHANFTFIHWNMRDEAYGFQAIEHRFRVLGGEPYILQDERKLDLARVLTALFGNSYAPHKSASGRKGRLMSLIEMNEIEDLDALQGAEEADAFKNGEYLKLHRSTLRKVDIFANILDRVHGKTLKTDATFSDLYGFKPVVLIEIVKTHPLYSLAGILITGVTFYTRVFGLFM</sequence>
<dbReference type="AlphaFoldDB" id="A0A702PDA1"/>
<proteinExistence type="predicted"/>
<protein>
    <submittedName>
        <fullName evidence="2">Uncharacterized protein</fullName>
    </submittedName>
</protein>
<evidence type="ECO:0000256" key="1">
    <source>
        <dbReference type="SAM" id="Phobius"/>
    </source>
</evidence>